<dbReference type="GO" id="GO:0070224">
    <property type="term" value="F:sulfide:quinone oxidoreductase activity"/>
    <property type="evidence" value="ECO:0007669"/>
    <property type="project" value="TreeGrafter"/>
</dbReference>
<proteinExistence type="predicted"/>
<accession>A0A1Z4JEF1</accession>
<feature type="domain" description="FAD/NAD(P)-binding" evidence="7">
    <location>
        <begin position="19"/>
        <end position="137"/>
    </location>
</feature>
<evidence type="ECO:0000256" key="6">
    <source>
        <dbReference type="ARBA" id="ARBA00023002"/>
    </source>
</evidence>
<dbReference type="PANTHER" id="PTHR10632:SF2">
    <property type="entry name" value="SULFIDE:QUINONE OXIDOREDUCTASE, MITOCHONDRIAL"/>
    <property type="match status" value="1"/>
</dbReference>
<dbReference type="AlphaFoldDB" id="A0A1Z4JEF1"/>
<dbReference type="GO" id="GO:0071949">
    <property type="term" value="F:FAD binding"/>
    <property type="evidence" value="ECO:0007669"/>
    <property type="project" value="TreeGrafter"/>
</dbReference>
<evidence type="ECO:0000256" key="5">
    <source>
        <dbReference type="ARBA" id="ARBA00022946"/>
    </source>
</evidence>
<organism evidence="8 9">
    <name type="scientific">Leptolyngbya boryana NIES-2135</name>
    <dbReference type="NCBI Taxonomy" id="1973484"/>
    <lineage>
        <taxon>Bacteria</taxon>
        <taxon>Bacillati</taxon>
        <taxon>Cyanobacteriota</taxon>
        <taxon>Cyanophyceae</taxon>
        <taxon>Leptolyngbyales</taxon>
        <taxon>Leptolyngbyaceae</taxon>
        <taxon>Leptolyngbya group</taxon>
        <taxon>Leptolyngbya</taxon>
    </lineage>
</organism>
<dbReference type="Proteomes" id="UP000217895">
    <property type="component" value="Chromosome"/>
</dbReference>
<keyword evidence="2" id="KW-0285">Flavoprotein</keyword>
<gene>
    <name evidence="8" type="ORF">NIES2135_18540</name>
</gene>
<keyword evidence="6" id="KW-0560">Oxidoreductase</keyword>
<sequence>MTATSTDSTFSTSQSLQHQIVIVGGGAAGITVAAQLIAQDAALDVLIIEPSSQHYYQPAWTMVGAGCYSYEDTVQPEQNCIPNGVKWIQDAVESFDPEQNQLQTRDGKTVSYEALVVCPGIQLNWKAIPGLEEALGKNGVCSNYAIAGANYTWELLNNFKGGNVLFTFPATPIKCAGAPQKIMYLADEIFRRNGVREKANLLYCTAGPKIFAIETFVSPLMQVVERKGIQLKTKHNLKEIRGEAKEAVFEVTTDAGTETIVMPYEILHVAPPMSAPDFIKNSPLAVSAPGGWVDVHKHTLQHQRYPNVFSLGDASSLPTSKTAAAIRKEAPVLVQNLLSHLQKRPLEGNYNGYSCCPLITGFGKTILAEFDYDGKPEPSFPLDPTQERYSMWILKRHVLPWVYWNRMLKGKQHEGEIIRSFV</sequence>
<name>A0A1Z4JEF1_LEPBY</name>
<evidence type="ECO:0000256" key="2">
    <source>
        <dbReference type="ARBA" id="ARBA00022630"/>
    </source>
</evidence>
<evidence type="ECO:0000256" key="1">
    <source>
        <dbReference type="ARBA" id="ARBA00001974"/>
    </source>
</evidence>
<dbReference type="EMBL" id="AP018203">
    <property type="protein sequence ID" value="BAY55033.1"/>
    <property type="molecule type" value="Genomic_DNA"/>
</dbReference>
<comment type="cofactor">
    <cofactor evidence="1">
        <name>FAD</name>
        <dbReference type="ChEBI" id="CHEBI:57692"/>
    </cofactor>
</comment>
<reference evidence="8 9" key="1">
    <citation type="submission" date="2017-06" db="EMBL/GenBank/DDBJ databases">
        <title>Genome sequencing of cyanobaciteial culture collection at National Institute for Environmental Studies (NIES).</title>
        <authorList>
            <person name="Hirose Y."/>
            <person name="Shimura Y."/>
            <person name="Fujisawa T."/>
            <person name="Nakamura Y."/>
            <person name="Kawachi M."/>
        </authorList>
    </citation>
    <scope>NUCLEOTIDE SEQUENCE [LARGE SCALE GENOMIC DNA]</scope>
    <source>
        <strain evidence="8 9">NIES-2135</strain>
    </source>
</reference>
<dbReference type="SUPFAM" id="SSF51905">
    <property type="entry name" value="FAD/NAD(P)-binding domain"/>
    <property type="match status" value="2"/>
</dbReference>
<dbReference type="InterPro" id="IPR023753">
    <property type="entry name" value="FAD/NAD-binding_dom"/>
</dbReference>
<dbReference type="InterPro" id="IPR015904">
    <property type="entry name" value="Sulphide_quinone_reductase"/>
</dbReference>
<dbReference type="FunFam" id="3.50.50.60:FF:000034">
    <property type="entry name" value="sulfide:quinone oxidoreductase, mitochondrial"/>
    <property type="match status" value="1"/>
</dbReference>
<evidence type="ECO:0000259" key="7">
    <source>
        <dbReference type="Pfam" id="PF07992"/>
    </source>
</evidence>
<dbReference type="GO" id="GO:0070221">
    <property type="term" value="P:sulfide oxidation, using sulfide:quinone oxidoreductase"/>
    <property type="evidence" value="ECO:0007669"/>
    <property type="project" value="TreeGrafter"/>
</dbReference>
<dbReference type="Pfam" id="PF07992">
    <property type="entry name" value="Pyr_redox_2"/>
    <property type="match status" value="1"/>
</dbReference>
<keyword evidence="3" id="KW-0874">Quinone</keyword>
<evidence type="ECO:0000313" key="8">
    <source>
        <dbReference type="EMBL" id="BAY55033.1"/>
    </source>
</evidence>
<keyword evidence="5" id="KW-0809">Transit peptide</keyword>
<dbReference type="PANTHER" id="PTHR10632">
    <property type="entry name" value="SULFIDE:QUINONE OXIDOREDUCTASE"/>
    <property type="match status" value="1"/>
</dbReference>
<dbReference type="InterPro" id="IPR036188">
    <property type="entry name" value="FAD/NAD-bd_sf"/>
</dbReference>
<protein>
    <submittedName>
        <fullName evidence="8">Sulfide quinone oxidoreductase-like protein</fullName>
    </submittedName>
</protein>
<keyword evidence="4" id="KW-0274">FAD</keyword>
<evidence type="ECO:0000313" key="9">
    <source>
        <dbReference type="Proteomes" id="UP000217895"/>
    </source>
</evidence>
<evidence type="ECO:0000256" key="4">
    <source>
        <dbReference type="ARBA" id="ARBA00022827"/>
    </source>
</evidence>
<evidence type="ECO:0000256" key="3">
    <source>
        <dbReference type="ARBA" id="ARBA00022719"/>
    </source>
</evidence>
<dbReference type="GO" id="GO:0048038">
    <property type="term" value="F:quinone binding"/>
    <property type="evidence" value="ECO:0007669"/>
    <property type="project" value="UniProtKB-KW"/>
</dbReference>
<keyword evidence="9" id="KW-1185">Reference proteome</keyword>
<dbReference type="Gene3D" id="3.50.50.60">
    <property type="entry name" value="FAD/NAD(P)-binding domain"/>
    <property type="match status" value="2"/>
</dbReference>